<name>A8Q3L5_MALGO</name>
<gene>
    <name evidence="3" type="ORF">MGL_2440</name>
</gene>
<organism evidence="3 4">
    <name type="scientific">Malassezia globosa (strain ATCC MYA-4612 / CBS 7966)</name>
    <name type="common">Dandruff-associated fungus</name>
    <dbReference type="NCBI Taxonomy" id="425265"/>
    <lineage>
        <taxon>Eukaryota</taxon>
        <taxon>Fungi</taxon>
        <taxon>Dikarya</taxon>
        <taxon>Basidiomycota</taxon>
        <taxon>Ustilaginomycotina</taxon>
        <taxon>Malasseziomycetes</taxon>
        <taxon>Malasseziales</taxon>
        <taxon>Malasseziaceae</taxon>
        <taxon>Malassezia</taxon>
    </lineage>
</organism>
<accession>A8Q3L5</accession>
<feature type="region of interest" description="Disordered" evidence="1">
    <location>
        <begin position="258"/>
        <end position="278"/>
    </location>
</feature>
<dbReference type="PANTHER" id="PTHR47789:SF1">
    <property type="entry name" value="LAS SEVENTEEN-BINDING PROTEIN 5"/>
    <property type="match status" value="1"/>
</dbReference>
<dbReference type="GO" id="GO:0007034">
    <property type="term" value="P:vacuolar transport"/>
    <property type="evidence" value="ECO:0007669"/>
    <property type="project" value="UniProtKB-ARBA"/>
</dbReference>
<dbReference type="RefSeq" id="XP_001730644.1">
    <property type="nucleotide sequence ID" value="XM_001730592.1"/>
</dbReference>
<proteinExistence type="predicted"/>
<dbReference type="PANTHER" id="PTHR47789">
    <property type="entry name" value="LAS SEVENTEEN-BINDING PROTEIN 5"/>
    <property type="match status" value="1"/>
</dbReference>
<evidence type="ECO:0000313" key="4">
    <source>
        <dbReference type="Proteomes" id="UP000008837"/>
    </source>
</evidence>
<dbReference type="GeneID" id="5854951"/>
<dbReference type="GO" id="GO:0051666">
    <property type="term" value="P:actin cortical patch localization"/>
    <property type="evidence" value="ECO:0007669"/>
    <property type="project" value="TreeGrafter"/>
</dbReference>
<dbReference type="SUPFAM" id="SSF48464">
    <property type="entry name" value="ENTH/VHS domain"/>
    <property type="match status" value="1"/>
</dbReference>
<reference evidence="3 4" key="1">
    <citation type="journal article" date="2007" name="Proc. Natl. Acad. Sci. U.S.A.">
        <title>Dandruff-associated Malassezia genomes reveal convergent and divergent virulence traits shared with plant and human fungal pathogens.</title>
        <authorList>
            <person name="Xu J."/>
            <person name="Saunders C.W."/>
            <person name="Hu P."/>
            <person name="Grant R.A."/>
            <person name="Boekhout T."/>
            <person name="Kuramae E.E."/>
            <person name="Kronstad J.W."/>
            <person name="Deangelis Y.M."/>
            <person name="Reeder N.L."/>
            <person name="Johnstone K.R."/>
            <person name="Leland M."/>
            <person name="Fieno A.M."/>
            <person name="Begley W.M."/>
            <person name="Sun Y."/>
            <person name="Lacey M.P."/>
            <person name="Chaudhary T."/>
            <person name="Keough T."/>
            <person name="Chu L."/>
            <person name="Sears R."/>
            <person name="Yuan B."/>
            <person name="Dawson T.L.Jr."/>
        </authorList>
    </citation>
    <scope>NUCLEOTIDE SEQUENCE [LARGE SCALE GENOMIC DNA]</scope>
    <source>
        <strain evidence="4">ATCC MYA-4612 / CBS 7966</strain>
    </source>
</reference>
<evidence type="ECO:0000256" key="1">
    <source>
        <dbReference type="SAM" id="MobiDB-lite"/>
    </source>
</evidence>
<dbReference type="AlphaFoldDB" id="A8Q3L5"/>
<dbReference type="KEGG" id="mgl:MGL_2440"/>
<dbReference type="VEuPathDB" id="FungiDB:MGL_2440"/>
<protein>
    <recommendedName>
        <fullName evidence="2">VHS domain-containing protein</fullName>
    </recommendedName>
</protein>
<dbReference type="GO" id="GO:0043130">
    <property type="term" value="F:ubiquitin binding"/>
    <property type="evidence" value="ECO:0007669"/>
    <property type="project" value="InterPro"/>
</dbReference>
<dbReference type="OMA" id="SWHRHFM"/>
<dbReference type="STRING" id="425265.A8Q3L5"/>
<dbReference type="FunCoup" id="A8Q3L5">
    <property type="interactions" value="11"/>
</dbReference>
<dbReference type="InterPro" id="IPR002014">
    <property type="entry name" value="VHS_dom"/>
</dbReference>
<comment type="caution">
    <text evidence="3">The sequence shown here is derived from an EMBL/GenBank/DDBJ whole genome shotgun (WGS) entry which is preliminary data.</text>
</comment>
<dbReference type="Proteomes" id="UP000008837">
    <property type="component" value="Unassembled WGS sequence"/>
</dbReference>
<dbReference type="PROSITE" id="PS50179">
    <property type="entry name" value="VHS"/>
    <property type="match status" value="1"/>
</dbReference>
<dbReference type="GO" id="GO:0006897">
    <property type="term" value="P:endocytosis"/>
    <property type="evidence" value="ECO:0007669"/>
    <property type="project" value="InterPro"/>
</dbReference>
<feature type="domain" description="VHS" evidence="2">
    <location>
        <begin position="1"/>
        <end position="80"/>
    </location>
</feature>
<dbReference type="GO" id="GO:0030479">
    <property type="term" value="C:actin cortical patch"/>
    <property type="evidence" value="ECO:0007669"/>
    <property type="project" value="TreeGrafter"/>
</dbReference>
<dbReference type="InParanoid" id="A8Q3L5"/>
<dbReference type="EMBL" id="AAYY01000008">
    <property type="protein sequence ID" value="EDP43430.1"/>
    <property type="molecule type" value="Genomic_DNA"/>
</dbReference>
<evidence type="ECO:0000259" key="2">
    <source>
        <dbReference type="PROSITE" id="PS50179"/>
    </source>
</evidence>
<evidence type="ECO:0000313" key="3">
    <source>
        <dbReference type="EMBL" id="EDP43430.1"/>
    </source>
</evidence>
<feature type="compositionally biased region" description="Low complexity" evidence="1">
    <location>
        <begin position="259"/>
        <end position="273"/>
    </location>
</feature>
<sequence length="302" mass="32771">MGDSVHNQKRALTVLEGIVEMGTPQFQKSFATPSLVSSLKSTSMSFGTDNGVRRKLMLILLSWHRHFMRDPEMAHVSSLYGLCGGVDREPLASINRTNPSSAPENRRAIDLLHSHGLSSVEGTIEASDKECENLLNAMAAASKSSEPIMQNPDVKTHATLTLELQKEIVHFIHTVGDSFYLSALVLANDKIVDVLQRLQDVAAGMPVSMHPLGTNAPSKEELIVNASRRLSVPDVMPTPSNALLREVDHSLMVHSGFTSAAPSRPSAEPSEQADPNEIDMSAVERNSQQVQGSISGIKLYSI</sequence>
<dbReference type="Gene3D" id="1.25.40.90">
    <property type="match status" value="1"/>
</dbReference>
<dbReference type="SUPFAM" id="SSF89009">
    <property type="entry name" value="GAT-like domain"/>
    <property type="match status" value="1"/>
</dbReference>
<dbReference type="InterPro" id="IPR045007">
    <property type="entry name" value="LSB5"/>
</dbReference>
<dbReference type="GO" id="GO:0007015">
    <property type="term" value="P:actin filament organization"/>
    <property type="evidence" value="ECO:0007669"/>
    <property type="project" value="InterPro"/>
</dbReference>
<keyword evidence="4" id="KW-1185">Reference proteome</keyword>
<dbReference type="OrthoDB" id="10068368at2759"/>
<dbReference type="GO" id="GO:0035091">
    <property type="term" value="F:phosphatidylinositol binding"/>
    <property type="evidence" value="ECO:0007669"/>
    <property type="project" value="InterPro"/>
</dbReference>
<dbReference type="InterPro" id="IPR008942">
    <property type="entry name" value="ENTH_VHS"/>
</dbReference>